<reference evidence="2" key="1">
    <citation type="submission" date="2022-01" db="EMBL/GenBank/DDBJ databases">
        <authorList>
            <person name="Jo J.-H."/>
            <person name="Im W.-T."/>
        </authorList>
    </citation>
    <scope>NUCLEOTIDE SEQUENCE</scope>
    <source>
        <strain evidence="2">NA20</strain>
    </source>
</reference>
<gene>
    <name evidence="2" type="ORF">LZZ85_11350</name>
</gene>
<name>A0ABS9KRD5_9BACT</name>
<proteinExistence type="predicted"/>
<accession>A0ABS9KRD5</accession>
<organism evidence="2 3">
    <name type="scientific">Terrimonas ginsenosidimutans</name>
    <dbReference type="NCBI Taxonomy" id="2908004"/>
    <lineage>
        <taxon>Bacteria</taxon>
        <taxon>Pseudomonadati</taxon>
        <taxon>Bacteroidota</taxon>
        <taxon>Chitinophagia</taxon>
        <taxon>Chitinophagales</taxon>
        <taxon>Chitinophagaceae</taxon>
        <taxon>Terrimonas</taxon>
    </lineage>
</organism>
<sequence length="137" mass="15357">MELRVNVDGLEKLSRAIEKMSEKIGKELIISMPSGGLIGHAVASLPSMQPIIASYDSLIRGEEEAAVRKMEGCIVVDDYTGLNIMKLNEHIMNIEAIKEDIARVQQNGRHKRHSIIKSSKGKHPSNYTPPKKKRKKR</sequence>
<dbReference type="Proteomes" id="UP001165367">
    <property type="component" value="Unassembled WGS sequence"/>
</dbReference>
<evidence type="ECO:0000313" key="2">
    <source>
        <dbReference type="EMBL" id="MCG2614884.1"/>
    </source>
</evidence>
<dbReference type="RefSeq" id="WP_237871712.1">
    <property type="nucleotide sequence ID" value="NZ_JAKLTR010000006.1"/>
</dbReference>
<evidence type="ECO:0000313" key="3">
    <source>
        <dbReference type="Proteomes" id="UP001165367"/>
    </source>
</evidence>
<dbReference type="EMBL" id="JAKLTR010000006">
    <property type="protein sequence ID" value="MCG2614884.1"/>
    <property type="molecule type" value="Genomic_DNA"/>
</dbReference>
<comment type="caution">
    <text evidence="2">The sequence shown here is derived from an EMBL/GenBank/DDBJ whole genome shotgun (WGS) entry which is preliminary data.</text>
</comment>
<feature type="region of interest" description="Disordered" evidence="1">
    <location>
        <begin position="104"/>
        <end position="137"/>
    </location>
</feature>
<keyword evidence="3" id="KW-1185">Reference proteome</keyword>
<feature type="compositionally biased region" description="Basic residues" evidence="1">
    <location>
        <begin position="108"/>
        <end position="123"/>
    </location>
</feature>
<protein>
    <submittedName>
        <fullName evidence="2">Uncharacterized protein</fullName>
    </submittedName>
</protein>
<evidence type="ECO:0000256" key="1">
    <source>
        <dbReference type="SAM" id="MobiDB-lite"/>
    </source>
</evidence>